<dbReference type="Pfam" id="PF02557">
    <property type="entry name" value="VanY"/>
    <property type="match status" value="1"/>
</dbReference>
<dbReference type="Gene3D" id="3.30.1380.10">
    <property type="match status" value="1"/>
</dbReference>
<keyword evidence="2" id="KW-0121">Carboxypeptidase</keyword>
<organism evidence="2 3">
    <name type="scientific">Chitinilyticum piscinae</name>
    <dbReference type="NCBI Taxonomy" id="2866724"/>
    <lineage>
        <taxon>Bacteria</taxon>
        <taxon>Pseudomonadati</taxon>
        <taxon>Pseudomonadota</taxon>
        <taxon>Betaproteobacteria</taxon>
        <taxon>Neisseriales</taxon>
        <taxon>Chitinibacteraceae</taxon>
        <taxon>Chitinilyticum</taxon>
    </lineage>
</organism>
<evidence type="ECO:0000259" key="1">
    <source>
        <dbReference type="Pfam" id="PF02557"/>
    </source>
</evidence>
<dbReference type="SUPFAM" id="SSF55166">
    <property type="entry name" value="Hedgehog/DD-peptidase"/>
    <property type="match status" value="1"/>
</dbReference>
<dbReference type="InterPro" id="IPR003709">
    <property type="entry name" value="VanY-like_core_dom"/>
</dbReference>
<dbReference type="GO" id="GO:0004180">
    <property type="term" value="F:carboxypeptidase activity"/>
    <property type="evidence" value="ECO:0007669"/>
    <property type="project" value="UniProtKB-KW"/>
</dbReference>
<dbReference type="InterPro" id="IPR052179">
    <property type="entry name" value="DD-CPase-like"/>
</dbReference>
<protein>
    <submittedName>
        <fullName evidence="2">D-alanyl-D-alanine carboxypeptidase family protein</fullName>
    </submittedName>
</protein>
<evidence type="ECO:0000313" key="3">
    <source>
        <dbReference type="Proteomes" id="UP000604481"/>
    </source>
</evidence>
<dbReference type="PANTHER" id="PTHR34385">
    <property type="entry name" value="D-ALANYL-D-ALANINE CARBOXYPEPTIDASE"/>
    <property type="match status" value="1"/>
</dbReference>
<gene>
    <name evidence="2" type="ORF">INR99_08040</name>
</gene>
<name>A0A8J7FKD7_9NEIS</name>
<sequence>MHPELLDCYLQLCLDPGLPRERGWPLFAEATELVELPPDRWQRIPRLTPAAAQAWQSMQAAAKQDGIVLELISAFRSYRYQAELIARKLDSGLALEAILRASALPGCSEHHTGRAIDLATDDGMPVLEPQFAETPAFTWLQQHAASFGYFLSFPPDNPWGLMYEPWHWCYQPDR</sequence>
<dbReference type="EMBL" id="JADFUA010000004">
    <property type="protein sequence ID" value="MBE9609297.1"/>
    <property type="molecule type" value="Genomic_DNA"/>
</dbReference>
<keyword evidence="2" id="KW-0645">Protease</keyword>
<dbReference type="RefSeq" id="WP_194115829.1">
    <property type="nucleotide sequence ID" value="NZ_JADFUA010000004.1"/>
</dbReference>
<dbReference type="PANTHER" id="PTHR34385:SF1">
    <property type="entry name" value="PEPTIDOGLYCAN L-ALANYL-D-GLUTAMATE ENDOPEPTIDASE CWLK"/>
    <property type="match status" value="1"/>
</dbReference>
<comment type="caution">
    <text evidence="2">The sequence shown here is derived from an EMBL/GenBank/DDBJ whole genome shotgun (WGS) entry which is preliminary data.</text>
</comment>
<proteinExistence type="predicted"/>
<dbReference type="GO" id="GO:0006508">
    <property type="term" value="P:proteolysis"/>
    <property type="evidence" value="ECO:0007669"/>
    <property type="project" value="InterPro"/>
</dbReference>
<reference evidence="2 3" key="1">
    <citation type="submission" date="2020-10" db="EMBL/GenBank/DDBJ databases">
        <title>The genome sequence of Chitinilyticum litopenaei 4Y14.</title>
        <authorList>
            <person name="Liu Y."/>
        </authorList>
    </citation>
    <scope>NUCLEOTIDE SEQUENCE [LARGE SCALE GENOMIC DNA]</scope>
    <source>
        <strain evidence="2 3">4Y14</strain>
    </source>
</reference>
<dbReference type="InterPro" id="IPR009045">
    <property type="entry name" value="Zn_M74/Hedgehog-like"/>
</dbReference>
<dbReference type="Proteomes" id="UP000604481">
    <property type="component" value="Unassembled WGS sequence"/>
</dbReference>
<accession>A0A8J7FKD7</accession>
<dbReference type="CDD" id="cd14852">
    <property type="entry name" value="LD-carboxypeptidase"/>
    <property type="match status" value="1"/>
</dbReference>
<keyword evidence="2" id="KW-0378">Hydrolase</keyword>
<dbReference type="AlphaFoldDB" id="A0A8J7FKD7"/>
<feature type="domain" description="D-alanyl-D-alanine carboxypeptidase-like core" evidence="1">
    <location>
        <begin position="46"/>
        <end position="172"/>
    </location>
</feature>
<keyword evidence="3" id="KW-1185">Reference proteome</keyword>
<evidence type="ECO:0000313" key="2">
    <source>
        <dbReference type="EMBL" id="MBE9609297.1"/>
    </source>
</evidence>
<dbReference type="InterPro" id="IPR058193">
    <property type="entry name" value="VanY/YodJ_core_dom"/>
</dbReference>